<organism evidence="1 2">
    <name type="scientific">Hyphomonas pacifica</name>
    <dbReference type="NCBI Taxonomy" id="1280941"/>
    <lineage>
        <taxon>Bacteria</taxon>
        <taxon>Pseudomonadati</taxon>
        <taxon>Pseudomonadota</taxon>
        <taxon>Alphaproteobacteria</taxon>
        <taxon>Hyphomonadales</taxon>
        <taxon>Hyphomonadaceae</taxon>
        <taxon>Hyphomonas</taxon>
    </lineage>
</organism>
<proteinExistence type="predicted"/>
<accession>A0A328K083</accession>
<dbReference type="EMBL" id="AWFB01000008">
    <property type="protein sequence ID" value="RAN34816.1"/>
    <property type="molecule type" value="Genomic_DNA"/>
</dbReference>
<dbReference type="Proteomes" id="UP000249123">
    <property type="component" value="Unassembled WGS sequence"/>
</dbReference>
<evidence type="ECO:0000313" key="1">
    <source>
        <dbReference type="EMBL" id="RAN34816.1"/>
    </source>
</evidence>
<name>A0A062U817_9PROT</name>
<reference evidence="1 2" key="1">
    <citation type="submission" date="2013-04" db="EMBL/GenBank/DDBJ databases">
        <title>Hyphomonas sp. T24B3 Genome Sequencing.</title>
        <authorList>
            <person name="Lai Q."/>
            <person name="Shao Z."/>
        </authorList>
    </citation>
    <scope>NUCLEOTIDE SEQUENCE [LARGE SCALE GENOMIC DNA]</scope>
    <source>
        <strain evidence="1 2">T24B3</strain>
    </source>
</reference>
<sequence>MGGGSDHEPQKLLKSVVNDAGRHFFDAPAALSMDECVIRLGFLEGVNIVSMVPAEIGQWLVFQFEGYAFSASNPFGEVWFFADDPETPEGILQKIALCVVGPTKAS</sequence>
<gene>
    <name evidence="1" type="ORF">HY3_09970</name>
</gene>
<protein>
    <submittedName>
        <fullName evidence="1">Uncharacterized protein</fullName>
    </submittedName>
</protein>
<keyword evidence="2" id="KW-1185">Reference proteome</keyword>
<accession>A0A062U817</accession>
<dbReference type="AlphaFoldDB" id="A0A062U817"/>
<dbReference type="STRING" id="1280941.HY2_08755"/>
<evidence type="ECO:0000313" key="2">
    <source>
        <dbReference type="Proteomes" id="UP000249123"/>
    </source>
</evidence>
<comment type="caution">
    <text evidence="1">The sequence shown here is derived from an EMBL/GenBank/DDBJ whole genome shotgun (WGS) entry which is preliminary data.</text>
</comment>